<comment type="caution">
    <text evidence="11">The sequence shown here is derived from an EMBL/GenBank/DDBJ whole genome shotgun (WGS) entry which is preliminary data.</text>
</comment>
<evidence type="ECO:0000256" key="1">
    <source>
        <dbReference type="ARBA" id="ARBA00004156"/>
    </source>
</evidence>
<dbReference type="GO" id="GO:0000139">
    <property type="term" value="C:Golgi membrane"/>
    <property type="evidence" value="ECO:0007669"/>
    <property type="project" value="UniProtKB-SubCell"/>
</dbReference>
<evidence type="ECO:0000256" key="7">
    <source>
        <dbReference type="ARBA" id="ARBA00023136"/>
    </source>
</evidence>
<sequence length="171" mass="19207">MSGREVVHGLTIIGEHGNRIIGSPLVISQHQRETERRMFEKAKEADDSIILFEDSLVLYKIVGDLCILLYAPINENEIALSNALDAFYTAVIKTVSGPLTQKSLDKHYDEVFMLIDSFIYKSTIITDSSTDLISTLQRRTFEGLDAIPMPSKLSSAFKKAQKSFASSWFKK</sequence>
<keyword evidence="10" id="KW-0931">ER-Golgi transport</keyword>
<dbReference type="GO" id="GO:0006886">
    <property type="term" value="P:intracellular protein transport"/>
    <property type="evidence" value="ECO:0007669"/>
    <property type="project" value="TreeGrafter"/>
</dbReference>
<evidence type="ECO:0000313" key="11">
    <source>
        <dbReference type="EMBL" id="KFG26275.1"/>
    </source>
</evidence>
<dbReference type="PANTHER" id="PTHR11043:SF0">
    <property type="entry name" value="COATOMER SUBUNIT ZETA"/>
    <property type="match status" value="1"/>
</dbReference>
<dbReference type="SUPFAM" id="SSF64356">
    <property type="entry name" value="SNARE-like"/>
    <property type="match status" value="1"/>
</dbReference>
<evidence type="ECO:0000256" key="8">
    <source>
        <dbReference type="ARBA" id="ARBA00023329"/>
    </source>
</evidence>
<name>A0A086J2A7_NEMA1</name>
<dbReference type="RefSeq" id="XP_052904830.1">
    <property type="nucleotide sequence ID" value="XM_053049025.1"/>
</dbReference>
<organism evidence="11 12">
    <name type="scientific">Nematocida ausubeli (strain ATCC PRA-371 / ERTm2)</name>
    <name type="common">Nematode killer fungus</name>
    <dbReference type="NCBI Taxonomy" id="1913371"/>
    <lineage>
        <taxon>Eukaryota</taxon>
        <taxon>Fungi</taxon>
        <taxon>Fungi incertae sedis</taxon>
        <taxon>Microsporidia</taxon>
        <taxon>Nematocida</taxon>
    </lineage>
</organism>
<evidence type="ECO:0000256" key="9">
    <source>
        <dbReference type="ARBA" id="ARBA00029433"/>
    </source>
</evidence>
<keyword evidence="5 10" id="KW-0653">Protein transport</keyword>
<accession>A0A086J2A7</accession>
<evidence type="ECO:0000256" key="4">
    <source>
        <dbReference type="ARBA" id="ARBA00022448"/>
    </source>
</evidence>
<proteinExistence type="inferred from homology"/>
<evidence type="ECO:0000256" key="6">
    <source>
        <dbReference type="ARBA" id="ARBA00023034"/>
    </source>
</evidence>
<evidence type="ECO:0000313" key="12">
    <source>
        <dbReference type="Proteomes" id="UP000054524"/>
    </source>
</evidence>
<keyword evidence="7 10" id="KW-0472">Membrane</keyword>
<gene>
    <name evidence="11" type="ORF">NESG_01395</name>
</gene>
<keyword evidence="12" id="KW-1185">Reference proteome</keyword>
<dbReference type="Proteomes" id="UP000054524">
    <property type="component" value="Unassembled WGS sequence"/>
</dbReference>
<evidence type="ECO:0000256" key="10">
    <source>
        <dbReference type="RuleBase" id="RU366053"/>
    </source>
</evidence>
<dbReference type="InterPro" id="IPR011012">
    <property type="entry name" value="Longin-like_dom_sf"/>
</dbReference>
<dbReference type="AlphaFoldDB" id="A0A086J2A7"/>
<evidence type="ECO:0000256" key="3">
    <source>
        <dbReference type="ARBA" id="ARBA00006972"/>
    </source>
</evidence>
<dbReference type="GO" id="GO:0006890">
    <property type="term" value="P:retrograde vesicle-mediated transport, Golgi to endoplasmic reticulum"/>
    <property type="evidence" value="ECO:0007669"/>
    <property type="project" value="UniProtKB-UniRule"/>
</dbReference>
<keyword evidence="4 10" id="KW-0813">Transport</keyword>
<dbReference type="Gene3D" id="3.30.450.60">
    <property type="match status" value="1"/>
</dbReference>
<dbReference type="GeneID" id="77676368"/>
<keyword evidence="10" id="KW-0963">Cytoplasm</keyword>
<comment type="subcellular location">
    <subcellularLocation>
        <location evidence="10">Cytoplasm</location>
    </subcellularLocation>
    <subcellularLocation>
        <location evidence="10">Golgi apparatus membrane</location>
        <topology evidence="10">Peripheral membrane protein</topology>
        <orientation evidence="10">Cytoplasmic side</orientation>
    </subcellularLocation>
    <subcellularLocation>
        <location evidence="10">Cytoplasmic vesicle</location>
        <location evidence="10">COPI-coated vesicle membrane</location>
        <topology evidence="10">Peripheral membrane protein</topology>
        <orientation evidence="10">Cytoplasmic side</orientation>
    </subcellularLocation>
    <subcellularLocation>
        <location evidence="1">Cytoplasmic vesicle membrane</location>
    </subcellularLocation>
    <subcellularLocation>
        <location evidence="9">Endomembrane system</location>
        <topology evidence="9">Peripheral membrane protein</topology>
        <orientation evidence="9">Cytoplasmic side</orientation>
    </subcellularLocation>
    <subcellularLocation>
        <location evidence="2">Golgi apparatus</location>
    </subcellularLocation>
</comment>
<keyword evidence="6 10" id="KW-0333">Golgi apparatus</keyword>
<comment type="similarity">
    <text evidence="3 10">Belongs to the adaptor complexes small subunit family.</text>
</comment>
<comment type="function">
    <text evidence="10">The zeta subunit may be involved in regulating the coat assembly and, hence, the rate of biosynthetic protein transport due to its association-dissociation properties with the coatomer complex.</text>
</comment>
<dbReference type="HOGENOM" id="CLU_129942_0_0_1"/>
<protein>
    <recommendedName>
        <fullName evidence="10">Coatomer subunit zeta</fullName>
    </recommendedName>
</protein>
<dbReference type="GO" id="GO:0030126">
    <property type="term" value="C:COPI vesicle coat"/>
    <property type="evidence" value="ECO:0007669"/>
    <property type="project" value="UniProtKB-UniRule"/>
</dbReference>
<dbReference type="GO" id="GO:0006891">
    <property type="term" value="P:intra-Golgi vesicle-mediated transport"/>
    <property type="evidence" value="ECO:0007669"/>
    <property type="project" value="TreeGrafter"/>
</dbReference>
<dbReference type="EMBL" id="AKIJ01000003">
    <property type="protein sequence ID" value="KFG26275.1"/>
    <property type="molecule type" value="Genomic_DNA"/>
</dbReference>
<evidence type="ECO:0000256" key="2">
    <source>
        <dbReference type="ARBA" id="ARBA00004555"/>
    </source>
</evidence>
<reference evidence="11 12" key="1">
    <citation type="journal article" date="2014" name="Genome Announc.">
        <title>Genome Sequence of the Microsporidian Species Nematocida sp1 Strain ERTm6 (ATCC PRA-372).</title>
        <authorList>
            <person name="Bakowski M.A."/>
            <person name="Priest M."/>
            <person name="Young S."/>
            <person name="Cuomo C.A."/>
            <person name="Troemel E.R."/>
        </authorList>
    </citation>
    <scope>NUCLEOTIDE SEQUENCE [LARGE SCALE GENOMIC DNA]</scope>
    <source>
        <strain evidence="11 12">ERTm6</strain>
    </source>
</reference>
<dbReference type="PANTHER" id="PTHR11043">
    <property type="entry name" value="ZETA-COAT PROTEIN"/>
    <property type="match status" value="1"/>
</dbReference>
<comment type="subunit">
    <text evidence="10">Oligomeric complex that consists of at least the alpha, beta, beta', gamma, delta, epsilon and zeta subunits.</text>
</comment>
<dbReference type="InterPro" id="IPR039652">
    <property type="entry name" value="Coatomer_zeta"/>
</dbReference>
<keyword evidence="8 10" id="KW-0968">Cytoplasmic vesicle</keyword>
<evidence type="ECO:0000256" key="5">
    <source>
        <dbReference type="ARBA" id="ARBA00022927"/>
    </source>
</evidence>